<dbReference type="RefSeq" id="WP_106608426.1">
    <property type="nucleotide sequence ID" value="NZ_PYGJ01000005.1"/>
</dbReference>
<evidence type="ECO:0000256" key="6">
    <source>
        <dbReference type="SAM" id="Phobius"/>
    </source>
</evidence>
<keyword evidence="3 6" id="KW-1133">Transmembrane helix</keyword>
<evidence type="ECO:0000256" key="2">
    <source>
        <dbReference type="ARBA" id="ARBA00022692"/>
    </source>
</evidence>
<evidence type="ECO:0000256" key="1">
    <source>
        <dbReference type="ARBA" id="ARBA00022475"/>
    </source>
</evidence>
<keyword evidence="4 6" id="KW-0472">Membrane</keyword>
<dbReference type="Proteomes" id="UP000240418">
    <property type="component" value="Unassembled WGS sequence"/>
</dbReference>
<evidence type="ECO:0000259" key="7">
    <source>
        <dbReference type="Pfam" id="PF06305"/>
    </source>
</evidence>
<comment type="caution">
    <text evidence="8">The sequence shown here is derived from an EMBL/GenBank/DDBJ whole genome shotgun (WGS) entry which is preliminary data.</text>
</comment>
<keyword evidence="9" id="KW-1185">Reference proteome</keyword>
<dbReference type="AlphaFoldDB" id="A0A2P8FDJ0"/>
<dbReference type="EMBL" id="PYGJ01000005">
    <property type="protein sequence ID" value="PSL19777.1"/>
    <property type="molecule type" value="Genomic_DNA"/>
</dbReference>
<evidence type="ECO:0000256" key="3">
    <source>
        <dbReference type="ARBA" id="ARBA00022989"/>
    </source>
</evidence>
<evidence type="ECO:0000256" key="5">
    <source>
        <dbReference type="SAM" id="MobiDB-lite"/>
    </source>
</evidence>
<dbReference type="InterPro" id="IPR010445">
    <property type="entry name" value="LapA_dom"/>
</dbReference>
<gene>
    <name evidence="8" type="ORF">CLV88_105200</name>
</gene>
<sequence length="116" mass="12954">MRYIRYAFLGTLGVVLISVALANRDMVTLTLLPEALGNLIGFNFSVAMPLFFVLLGAVALGVAIGFAWEWMREHKHRSGKSRAEKELHQTKREVRRLKGKQAEGKDEVLAILDEAS</sequence>
<proteinExistence type="predicted"/>
<feature type="compositionally biased region" description="Basic and acidic residues" evidence="5">
    <location>
        <begin position="81"/>
        <end position="92"/>
    </location>
</feature>
<organism evidence="8 9">
    <name type="scientific">Shimia abyssi</name>
    <dbReference type="NCBI Taxonomy" id="1662395"/>
    <lineage>
        <taxon>Bacteria</taxon>
        <taxon>Pseudomonadati</taxon>
        <taxon>Pseudomonadota</taxon>
        <taxon>Alphaproteobacteria</taxon>
        <taxon>Rhodobacterales</taxon>
        <taxon>Roseobacteraceae</taxon>
    </lineage>
</organism>
<dbReference type="Pfam" id="PF06305">
    <property type="entry name" value="LapA_dom"/>
    <property type="match status" value="1"/>
</dbReference>
<feature type="transmembrane region" description="Helical" evidence="6">
    <location>
        <begin position="46"/>
        <end position="68"/>
    </location>
</feature>
<dbReference type="GO" id="GO:0005886">
    <property type="term" value="C:plasma membrane"/>
    <property type="evidence" value="ECO:0007669"/>
    <property type="project" value="InterPro"/>
</dbReference>
<reference evidence="8 9" key="1">
    <citation type="submission" date="2018-03" db="EMBL/GenBank/DDBJ databases">
        <title>Genomic Encyclopedia of Archaeal and Bacterial Type Strains, Phase II (KMG-II): from individual species to whole genera.</title>
        <authorList>
            <person name="Goeker M."/>
        </authorList>
    </citation>
    <scope>NUCLEOTIDE SEQUENCE [LARGE SCALE GENOMIC DNA]</scope>
    <source>
        <strain evidence="8 9">DSM 100673</strain>
    </source>
</reference>
<evidence type="ECO:0000313" key="8">
    <source>
        <dbReference type="EMBL" id="PSL19777.1"/>
    </source>
</evidence>
<accession>A0A2P8FDJ0</accession>
<protein>
    <submittedName>
        <fullName evidence="8">Uncharacterized protein DUF1049</fullName>
    </submittedName>
</protein>
<keyword evidence="1" id="KW-1003">Cell membrane</keyword>
<evidence type="ECO:0000313" key="9">
    <source>
        <dbReference type="Proteomes" id="UP000240418"/>
    </source>
</evidence>
<dbReference type="OrthoDB" id="7689797at2"/>
<feature type="region of interest" description="Disordered" evidence="5">
    <location>
        <begin position="77"/>
        <end position="103"/>
    </location>
</feature>
<evidence type="ECO:0000256" key="4">
    <source>
        <dbReference type="ARBA" id="ARBA00023136"/>
    </source>
</evidence>
<name>A0A2P8FDJ0_9RHOB</name>
<keyword evidence="2 6" id="KW-0812">Transmembrane</keyword>
<feature type="domain" description="Lipopolysaccharide assembly protein A" evidence="7">
    <location>
        <begin position="44"/>
        <end position="94"/>
    </location>
</feature>